<protein>
    <submittedName>
        <fullName evidence="2">Uncharacterized protein</fullName>
    </submittedName>
</protein>
<dbReference type="Proteomes" id="UP001162640">
    <property type="component" value="Unassembled WGS sequence"/>
</dbReference>
<name>A0A9W6ZQQ1_9STRA</name>
<sequence>MKTRRLDKSLEGLALSNNTSKSALAKKPAAKKVVLKKKSAPKKKAVQNKKAAAKKAPRPAIPQLTFENVSTNPPFPSSSATATFETAMDFLSNASGTFLTHGGEFTSTRYMSGIREVIDFDMTKDTPRYYNDDRPGDLNDPYRPGRKVTDEELNSIVYPVPVIQFKSGLRHSKQADDRCDDTPGFKIGTRAIRIANPAGFTLNDILRAIGMYEEGTRNGTTWGDGVDALHNGYDGIYLDKEESVWNISWGS</sequence>
<feature type="compositionally biased region" description="Polar residues" evidence="1">
    <location>
        <begin position="65"/>
        <end position="78"/>
    </location>
</feature>
<comment type="caution">
    <text evidence="2">The sequence shown here is derived from an EMBL/GenBank/DDBJ whole genome shotgun (WGS) entry which is preliminary data.</text>
</comment>
<dbReference type="AlphaFoldDB" id="A0A9W6ZQQ1"/>
<feature type="region of interest" description="Disordered" evidence="1">
    <location>
        <begin position="19"/>
        <end position="78"/>
    </location>
</feature>
<evidence type="ECO:0000313" key="2">
    <source>
        <dbReference type="EMBL" id="GMH54849.1"/>
    </source>
</evidence>
<feature type="compositionally biased region" description="Basic residues" evidence="1">
    <location>
        <begin position="28"/>
        <end position="57"/>
    </location>
</feature>
<evidence type="ECO:0000313" key="3">
    <source>
        <dbReference type="Proteomes" id="UP001162640"/>
    </source>
</evidence>
<evidence type="ECO:0000256" key="1">
    <source>
        <dbReference type="SAM" id="MobiDB-lite"/>
    </source>
</evidence>
<gene>
    <name evidence="2" type="ORF">TL16_g01765</name>
</gene>
<dbReference type="EMBL" id="BLQM01000041">
    <property type="protein sequence ID" value="GMH54849.1"/>
    <property type="molecule type" value="Genomic_DNA"/>
</dbReference>
<reference evidence="3" key="1">
    <citation type="journal article" date="2023" name="Commun. Biol.">
        <title>Genome analysis of Parmales, the sister group of diatoms, reveals the evolutionary specialization of diatoms from phago-mixotrophs to photoautotrophs.</title>
        <authorList>
            <person name="Ban H."/>
            <person name="Sato S."/>
            <person name="Yoshikawa S."/>
            <person name="Yamada K."/>
            <person name="Nakamura Y."/>
            <person name="Ichinomiya M."/>
            <person name="Sato N."/>
            <person name="Blanc-Mathieu R."/>
            <person name="Endo H."/>
            <person name="Kuwata A."/>
            <person name="Ogata H."/>
        </authorList>
    </citation>
    <scope>NUCLEOTIDE SEQUENCE [LARGE SCALE GENOMIC DNA]</scope>
</reference>
<accession>A0A9W6ZQQ1</accession>
<organism evidence="2 3">
    <name type="scientific">Triparma laevis f. inornata</name>
    <dbReference type="NCBI Taxonomy" id="1714386"/>
    <lineage>
        <taxon>Eukaryota</taxon>
        <taxon>Sar</taxon>
        <taxon>Stramenopiles</taxon>
        <taxon>Ochrophyta</taxon>
        <taxon>Bolidophyceae</taxon>
        <taxon>Parmales</taxon>
        <taxon>Triparmaceae</taxon>
        <taxon>Triparma</taxon>
    </lineage>
</organism>
<proteinExistence type="predicted"/>